<organism evidence="2 3">
    <name type="scientific">Roseateles rivi</name>
    <dbReference type="NCBI Taxonomy" id="3299028"/>
    <lineage>
        <taxon>Bacteria</taxon>
        <taxon>Pseudomonadati</taxon>
        <taxon>Pseudomonadota</taxon>
        <taxon>Betaproteobacteria</taxon>
        <taxon>Burkholderiales</taxon>
        <taxon>Sphaerotilaceae</taxon>
        <taxon>Roseateles</taxon>
    </lineage>
</organism>
<protein>
    <submittedName>
        <fullName evidence="2">YdiY family protein</fullName>
    </submittedName>
</protein>
<keyword evidence="3" id="KW-1185">Reference proteome</keyword>
<evidence type="ECO:0000313" key="2">
    <source>
        <dbReference type="EMBL" id="MFG6448731.1"/>
    </source>
</evidence>
<feature type="signal peptide" evidence="1">
    <location>
        <begin position="1"/>
        <end position="25"/>
    </location>
</feature>
<dbReference type="Proteomes" id="UP001606099">
    <property type="component" value="Unassembled WGS sequence"/>
</dbReference>
<feature type="chain" id="PRO_5046559589" evidence="1">
    <location>
        <begin position="26"/>
        <end position="266"/>
    </location>
</feature>
<keyword evidence="1" id="KW-0732">Signal</keyword>
<gene>
    <name evidence="2" type="ORF">ACG0Z6_10845</name>
</gene>
<dbReference type="EMBL" id="JBIGHZ010000004">
    <property type="protein sequence ID" value="MFG6448731.1"/>
    <property type="molecule type" value="Genomic_DNA"/>
</dbReference>
<dbReference type="Pfam" id="PF04338">
    <property type="entry name" value="DUF481"/>
    <property type="match status" value="1"/>
</dbReference>
<sequence>MLHSHRFRAGVLSLLVSALWLPAWAQQVAPEPPAAGVAEPGWHGGGSLLAGATTGNARTLSVLLNGELQHVTTLDKLTLNGMNHRASATVNQRDQTTAARYQYGAQYNRTLDSALLAFARLGLESDKLAGVARRVSGATGLGWGLLQSSSHQVTVYGGMGYALDHYLSPRTVDGQTDSRFERASVYVAQESVHKLSATTQMKQRLDLYAGVSGDRATLARFTSQLAVALTGHLHQTVGLSGAYNSKPIAGVRSTDVSLLTGLNLKF</sequence>
<dbReference type="RefSeq" id="WP_394461242.1">
    <property type="nucleotide sequence ID" value="NZ_JBIGHZ010000004.1"/>
</dbReference>
<comment type="caution">
    <text evidence="2">The sequence shown here is derived from an EMBL/GenBank/DDBJ whole genome shotgun (WGS) entry which is preliminary data.</text>
</comment>
<evidence type="ECO:0000256" key="1">
    <source>
        <dbReference type="SAM" id="SignalP"/>
    </source>
</evidence>
<name>A0ABW7FWP3_9BURK</name>
<proteinExistence type="predicted"/>
<evidence type="ECO:0000313" key="3">
    <source>
        <dbReference type="Proteomes" id="UP001606099"/>
    </source>
</evidence>
<dbReference type="InterPro" id="IPR007433">
    <property type="entry name" value="DUF481"/>
</dbReference>
<accession>A0ABW7FWP3</accession>
<reference evidence="2 3" key="1">
    <citation type="submission" date="2024-08" db="EMBL/GenBank/DDBJ databases">
        <authorList>
            <person name="Lu H."/>
        </authorList>
    </citation>
    <scope>NUCLEOTIDE SEQUENCE [LARGE SCALE GENOMIC DNA]</scope>
    <source>
        <strain evidence="2 3">BYS180W</strain>
    </source>
</reference>